<evidence type="ECO:0000313" key="5">
    <source>
        <dbReference type="EMBL" id="RCG15777.1"/>
    </source>
</evidence>
<name>A0A367EEK3_9ACTN</name>
<dbReference type="InterPro" id="IPR041522">
    <property type="entry name" value="CdaR_GGDEF"/>
</dbReference>
<dbReference type="Pfam" id="PF17853">
    <property type="entry name" value="GGDEF_2"/>
    <property type="match status" value="1"/>
</dbReference>
<dbReference type="InterPro" id="IPR051448">
    <property type="entry name" value="CdaR-like_regulators"/>
</dbReference>
<comment type="similarity">
    <text evidence="1">Belongs to the CdaR family.</text>
</comment>
<dbReference type="InterPro" id="IPR025736">
    <property type="entry name" value="PucR_C-HTH_dom"/>
</dbReference>
<dbReference type="PANTHER" id="PTHR33744">
    <property type="entry name" value="CARBOHYDRATE DIACID REGULATOR"/>
    <property type="match status" value="1"/>
</dbReference>
<dbReference type="Gene3D" id="1.10.10.2840">
    <property type="entry name" value="PucR C-terminal helix-turn-helix domain"/>
    <property type="match status" value="1"/>
</dbReference>
<comment type="caution">
    <text evidence="5">The sequence shown here is derived from an EMBL/GenBank/DDBJ whole genome shotgun (WGS) entry which is preliminary data.</text>
</comment>
<protein>
    <submittedName>
        <fullName evidence="5">PucR family transcriptional regulator</fullName>
    </submittedName>
</protein>
<evidence type="ECO:0000259" key="4">
    <source>
        <dbReference type="Pfam" id="PF17853"/>
    </source>
</evidence>
<dbReference type="OrthoDB" id="3190266at2"/>
<dbReference type="RefSeq" id="WP_114017444.1">
    <property type="nucleotide sequence ID" value="NZ_QOIM01000040.1"/>
</dbReference>
<dbReference type="InterPro" id="IPR042070">
    <property type="entry name" value="PucR_C-HTH_sf"/>
</dbReference>
<gene>
    <name evidence="5" type="ORF">DQ392_22130</name>
</gene>
<feature type="region of interest" description="Disordered" evidence="2">
    <location>
        <begin position="1"/>
        <end position="60"/>
    </location>
</feature>
<sequence length="650" mass="67364">MPGTTPPHGEHTPSGPPHSGYGLTDPPPSVPAEASLGAPSVPAKASLGAPSGGEEEHHAASPTLASLLATGAGEALELVRAPLGSGVPVHGVGVFDSGETLAARGQVLIAAGVDDSSDVAPLALRSAARAGAVAVVVRRGASGPTRRLLEVADETSTALLTRAPWVEWTELIGMLRAGLAHRGGPAGAESLSDVPLGDLPALARALAELVGGAVTLEDPDSRVLAFSPTENGADPLRRLTILGQQVPRWRLDELAASGFLRTLWSTDDVVHRPAEERFSERLAIAVRAGEEVLGSIWAAADGSPLPSDARQALREAARVAAPHLLHHRLSARNGSSRRRQALRALLEGTGDARSAAATLGLDLDTPCAVLSVTTGGATADGKADRSAVDSRTVDGRTADGTTEAAVHERALRLASLQVTAHQPAGFAQRSQGRLDVLLPLPGERPEPAGGRAPRADTAHAGEEPREGDIRARRLALQLAGAVREAGARPLVAIGPAPTGLDQAPGSLERAHLVLRVLLERPARAGELEVADESDVRAAMDAMRVVRAVGELTPAVDGPVRELLAHDAEHRTDLAPTLAAYLSRFGDVAGTARQLGIHPNTLRYRLRRLRTRFALDLDDPDVRLLAELGLRAAGRHPAPAGSPGHGPEAEA</sequence>
<feature type="domain" description="CdaR GGDEF-like" evidence="4">
    <location>
        <begin position="351"/>
        <end position="516"/>
    </location>
</feature>
<dbReference type="AlphaFoldDB" id="A0A367EEK3"/>
<feature type="region of interest" description="Disordered" evidence="2">
    <location>
        <begin position="440"/>
        <end position="466"/>
    </location>
</feature>
<dbReference type="Proteomes" id="UP000253507">
    <property type="component" value="Unassembled WGS sequence"/>
</dbReference>
<evidence type="ECO:0000256" key="1">
    <source>
        <dbReference type="ARBA" id="ARBA00006754"/>
    </source>
</evidence>
<dbReference type="PANTHER" id="PTHR33744:SF17">
    <property type="entry name" value="CONSERVED PROTEIN"/>
    <property type="match status" value="1"/>
</dbReference>
<proteinExistence type="inferred from homology"/>
<organism evidence="5 6">
    <name type="scientific">Streptomyces reniochalinae</name>
    <dbReference type="NCBI Taxonomy" id="2250578"/>
    <lineage>
        <taxon>Bacteria</taxon>
        <taxon>Bacillati</taxon>
        <taxon>Actinomycetota</taxon>
        <taxon>Actinomycetes</taxon>
        <taxon>Kitasatosporales</taxon>
        <taxon>Streptomycetaceae</taxon>
        <taxon>Streptomyces</taxon>
    </lineage>
</organism>
<reference evidence="5 6" key="1">
    <citation type="submission" date="2018-06" db="EMBL/GenBank/DDBJ databases">
        <title>Streptomyces reniochalinae sp. nov. and Streptomyces diacarnus sp. nov. from marine sponges.</title>
        <authorList>
            <person name="Li L."/>
        </authorList>
    </citation>
    <scope>NUCLEOTIDE SEQUENCE [LARGE SCALE GENOMIC DNA]</scope>
    <source>
        <strain evidence="5 6">LHW50302</strain>
    </source>
</reference>
<evidence type="ECO:0000256" key="2">
    <source>
        <dbReference type="SAM" id="MobiDB-lite"/>
    </source>
</evidence>
<dbReference type="Pfam" id="PF13556">
    <property type="entry name" value="HTH_30"/>
    <property type="match status" value="1"/>
</dbReference>
<keyword evidence="6" id="KW-1185">Reference proteome</keyword>
<feature type="compositionally biased region" description="Basic and acidic residues" evidence="2">
    <location>
        <begin position="453"/>
        <end position="466"/>
    </location>
</feature>
<evidence type="ECO:0000313" key="6">
    <source>
        <dbReference type="Proteomes" id="UP000253507"/>
    </source>
</evidence>
<evidence type="ECO:0000259" key="3">
    <source>
        <dbReference type="Pfam" id="PF13556"/>
    </source>
</evidence>
<feature type="domain" description="PucR C-terminal helix-turn-helix" evidence="3">
    <location>
        <begin position="573"/>
        <end position="631"/>
    </location>
</feature>
<accession>A0A367EEK3</accession>
<dbReference type="EMBL" id="QOIM01000040">
    <property type="protein sequence ID" value="RCG15777.1"/>
    <property type="molecule type" value="Genomic_DNA"/>
</dbReference>